<comment type="cofactor">
    <cofactor evidence="11">
        <name>Mg(2+)</name>
        <dbReference type="ChEBI" id="CHEBI:18420"/>
    </cofactor>
    <cofactor evidence="11">
        <name>Mn(2+)</name>
        <dbReference type="ChEBI" id="CHEBI:29035"/>
    </cofactor>
    <text evidence="11">Magnesium. Can also use manganese.</text>
</comment>
<gene>
    <name evidence="12" type="primary">apbE_2</name>
    <name evidence="12" type="ORF">Enr13x_52600</name>
</gene>
<keyword evidence="13" id="KW-1185">Reference proteome</keyword>
<comment type="catalytic activity">
    <reaction evidence="9 10">
        <text>L-threonyl-[protein] + FAD = FMN-L-threonyl-[protein] + AMP + H(+)</text>
        <dbReference type="Rhea" id="RHEA:36847"/>
        <dbReference type="Rhea" id="RHEA-COMP:11060"/>
        <dbReference type="Rhea" id="RHEA-COMP:11061"/>
        <dbReference type="ChEBI" id="CHEBI:15378"/>
        <dbReference type="ChEBI" id="CHEBI:30013"/>
        <dbReference type="ChEBI" id="CHEBI:57692"/>
        <dbReference type="ChEBI" id="CHEBI:74257"/>
        <dbReference type="ChEBI" id="CHEBI:456215"/>
        <dbReference type="EC" id="2.7.1.180"/>
    </reaction>
</comment>
<dbReference type="Gene3D" id="3.10.520.10">
    <property type="entry name" value="ApbE-like domains"/>
    <property type="match status" value="1"/>
</dbReference>
<dbReference type="EMBL" id="CP037423">
    <property type="protein sequence ID" value="QDV45383.1"/>
    <property type="molecule type" value="Genomic_DNA"/>
</dbReference>
<feature type="binding site" evidence="11">
    <location>
        <position position="267"/>
    </location>
    <ligand>
        <name>Mg(2+)</name>
        <dbReference type="ChEBI" id="CHEBI:18420"/>
    </ligand>
</feature>
<evidence type="ECO:0000256" key="10">
    <source>
        <dbReference type="PIRNR" id="PIRNR006268"/>
    </source>
</evidence>
<dbReference type="InterPro" id="IPR024932">
    <property type="entry name" value="ApbE"/>
</dbReference>
<name>A0A518HX11_9BACT</name>
<sequence>MLTTISHHAMAAEFSVILPESDAPLVEAAFEALELLDRIEADLTVYRDDSEISQVNAVASERPVTVSESTYRLIQRSIAWSEKTAGAFDVTAGPLVRVWGFTERRGRKPTAAEVRAAVAKVGYTGVRLDDERRSVAFERPGMEINLGAIGKGYALDELTETLTAGGLNNFLIHGGGSSVIARGDQVADSGQGWAVGISHPTKPKLRLAGIRLRDEALSTSGSGKQFFHHRGRRYGHVIDPRSGAPAGDLLSLTAIADNATDAEACSTAFFVCGIDAIRAAAESDPGLPRMIGVRSENRQDSVRVLPFAEFEWVDPPSDDGSR</sequence>
<dbReference type="EC" id="2.7.1.180" evidence="1 10"/>
<evidence type="ECO:0000256" key="11">
    <source>
        <dbReference type="PIRSR" id="PIRSR006268-2"/>
    </source>
</evidence>
<dbReference type="SUPFAM" id="SSF143631">
    <property type="entry name" value="ApbE-like"/>
    <property type="match status" value="1"/>
</dbReference>
<dbReference type="Proteomes" id="UP000319004">
    <property type="component" value="Chromosome"/>
</dbReference>
<keyword evidence="4 10" id="KW-0808">Transferase</keyword>
<evidence type="ECO:0000256" key="6">
    <source>
        <dbReference type="ARBA" id="ARBA00022827"/>
    </source>
</evidence>
<feature type="binding site" evidence="11">
    <location>
        <position position="148"/>
    </location>
    <ligand>
        <name>Mg(2+)</name>
        <dbReference type="ChEBI" id="CHEBI:18420"/>
    </ligand>
</feature>
<evidence type="ECO:0000313" key="13">
    <source>
        <dbReference type="Proteomes" id="UP000319004"/>
    </source>
</evidence>
<proteinExistence type="inferred from homology"/>
<keyword evidence="12" id="KW-0449">Lipoprotein</keyword>
<keyword evidence="5 10" id="KW-0479">Metal-binding</keyword>
<dbReference type="InterPro" id="IPR003374">
    <property type="entry name" value="ApbE-like_sf"/>
</dbReference>
<keyword evidence="6 10" id="KW-0274">FAD</keyword>
<accession>A0A518HX11</accession>
<dbReference type="GO" id="GO:0046872">
    <property type="term" value="F:metal ion binding"/>
    <property type="evidence" value="ECO:0007669"/>
    <property type="project" value="UniProtKB-UniRule"/>
</dbReference>
<dbReference type="PANTHER" id="PTHR30040:SF2">
    <property type="entry name" value="FAD:PROTEIN FMN TRANSFERASE"/>
    <property type="match status" value="1"/>
</dbReference>
<evidence type="ECO:0000256" key="9">
    <source>
        <dbReference type="ARBA" id="ARBA00048540"/>
    </source>
</evidence>
<evidence type="ECO:0000256" key="4">
    <source>
        <dbReference type="ARBA" id="ARBA00022679"/>
    </source>
</evidence>
<dbReference type="PANTHER" id="PTHR30040">
    <property type="entry name" value="THIAMINE BIOSYNTHESIS LIPOPROTEIN APBE"/>
    <property type="match status" value="1"/>
</dbReference>
<dbReference type="GO" id="GO:0016740">
    <property type="term" value="F:transferase activity"/>
    <property type="evidence" value="ECO:0007669"/>
    <property type="project" value="UniProtKB-UniRule"/>
</dbReference>
<comment type="similarity">
    <text evidence="10">Belongs to the ApbE family.</text>
</comment>
<organism evidence="12 13">
    <name type="scientific">Stieleria neptunia</name>
    <dbReference type="NCBI Taxonomy" id="2527979"/>
    <lineage>
        <taxon>Bacteria</taxon>
        <taxon>Pseudomonadati</taxon>
        <taxon>Planctomycetota</taxon>
        <taxon>Planctomycetia</taxon>
        <taxon>Pirellulales</taxon>
        <taxon>Pirellulaceae</taxon>
        <taxon>Stieleria</taxon>
    </lineage>
</organism>
<reference evidence="12 13" key="1">
    <citation type="submission" date="2019-03" db="EMBL/GenBank/DDBJ databases">
        <title>Deep-cultivation of Planctomycetes and their phenomic and genomic characterization uncovers novel biology.</title>
        <authorList>
            <person name="Wiegand S."/>
            <person name="Jogler M."/>
            <person name="Boedeker C."/>
            <person name="Pinto D."/>
            <person name="Vollmers J."/>
            <person name="Rivas-Marin E."/>
            <person name="Kohn T."/>
            <person name="Peeters S.H."/>
            <person name="Heuer A."/>
            <person name="Rast P."/>
            <person name="Oberbeckmann S."/>
            <person name="Bunk B."/>
            <person name="Jeske O."/>
            <person name="Meyerdierks A."/>
            <person name="Storesund J.E."/>
            <person name="Kallscheuer N."/>
            <person name="Luecker S."/>
            <person name="Lage O.M."/>
            <person name="Pohl T."/>
            <person name="Merkel B.J."/>
            <person name="Hornburger P."/>
            <person name="Mueller R.-W."/>
            <person name="Bruemmer F."/>
            <person name="Labrenz M."/>
            <person name="Spormann A.M."/>
            <person name="Op den Camp H."/>
            <person name="Overmann J."/>
            <person name="Amann R."/>
            <person name="Jetten M.S.M."/>
            <person name="Mascher T."/>
            <person name="Medema M.H."/>
            <person name="Devos D.P."/>
            <person name="Kaster A.-K."/>
            <person name="Ovreas L."/>
            <person name="Rohde M."/>
            <person name="Galperin M.Y."/>
            <person name="Jogler C."/>
        </authorList>
    </citation>
    <scope>NUCLEOTIDE SEQUENCE [LARGE SCALE GENOMIC DNA]</scope>
    <source>
        <strain evidence="12 13">Enr13</strain>
    </source>
</reference>
<protein>
    <recommendedName>
        <fullName evidence="2 10">FAD:protein FMN transferase</fullName>
        <ecNumber evidence="1 10">2.7.1.180</ecNumber>
    </recommendedName>
    <alternativeName>
        <fullName evidence="8 10">Flavin transferase</fullName>
    </alternativeName>
</protein>
<dbReference type="KEGG" id="snep:Enr13x_52600"/>
<keyword evidence="3 10" id="KW-0285">Flavoprotein</keyword>
<evidence type="ECO:0000256" key="1">
    <source>
        <dbReference type="ARBA" id="ARBA00011955"/>
    </source>
</evidence>
<evidence type="ECO:0000256" key="5">
    <source>
        <dbReference type="ARBA" id="ARBA00022723"/>
    </source>
</evidence>
<dbReference type="RefSeq" id="WP_145389554.1">
    <property type="nucleotide sequence ID" value="NZ_CP037423.1"/>
</dbReference>
<evidence type="ECO:0000313" key="12">
    <source>
        <dbReference type="EMBL" id="QDV45383.1"/>
    </source>
</evidence>
<dbReference type="PIRSF" id="PIRSF006268">
    <property type="entry name" value="ApbE"/>
    <property type="match status" value="1"/>
</dbReference>
<dbReference type="OrthoDB" id="9778595at2"/>
<keyword evidence="7 10" id="KW-0460">Magnesium</keyword>
<evidence type="ECO:0000256" key="8">
    <source>
        <dbReference type="ARBA" id="ARBA00031306"/>
    </source>
</evidence>
<evidence type="ECO:0000256" key="3">
    <source>
        <dbReference type="ARBA" id="ARBA00022630"/>
    </source>
</evidence>
<dbReference type="AlphaFoldDB" id="A0A518HX11"/>
<evidence type="ECO:0000256" key="2">
    <source>
        <dbReference type="ARBA" id="ARBA00016337"/>
    </source>
</evidence>
<evidence type="ECO:0000256" key="7">
    <source>
        <dbReference type="ARBA" id="ARBA00022842"/>
    </source>
</evidence>
<dbReference type="Pfam" id="PF02424">
    <property type="entry name" value="ApbE"/>
    <property type="match status" value="1"/>
</dbReference>